<protein>
    <submittedName>
        <fullName evidence="6">Methyl-accepting chemotaxis protein</fullName>
    </submittedName>
</protein>
<evidence type="ECO:0000256" key="2">
    <source>
        <dbReference type="ARBA" id="ARBA00029447"/>
    </source>
</evidence>
<feature type="domain" description="Methyl-accepting transducer" evidence="5">
    <location>
        <begin position="170"/>
        <end position="399"/>
    </location>
</feature>
<gene>
    <name evidence="6" type="ORF">ACFFJ6_02690</name>
</gene>
<dbReference type="Proteomes" id="UP001589775">
    <property type="component" value="Unassembled WGS sequence"/>
</dbReference>
<evidence type="ECO:0000313" key="7">
    <source>
        <dbReference type="Proteomes" id="UP001589775"/>
    </source>
</evidence>
<dbReference type="Pfam" id="PF00015">
    <property type="entry name" value="MCPsignal"/>
    <property type="match status" value="1"/>
</dbReference>
<dbReference type="InterPro" id="IPR004089">
    <property type="entry name" value="MCPsignal_dom"/>
</dbReference>
<proteinExistence type="inferred from homology"/>
<evidence type="ECO:0000256" key="3">
    <source>
        <dbReference type="PROSITE-ProRule" id="PRU00284"/>
    </source>
</evidence>
<accession>A0ABV6EM95</accession>
<organism evidence="6 7">
    <name type="scientific">Rhodopseudomonas telluris</name>
    <dbReference type="NCBI Taxonomy" id="644215"/>
    <lineage>
        <taxon>Bacteria</taxon>
        <taxon>Pseudomonadati</taxon>
        <taxon>Pseudomonadota</taxon>
        <taxon>Alphaproteobacteria</taxon>
        <taxon>Hyphomicrobiales</taxon>
        <taxon>Nitrobacteraceae</taxon>
        <taxon>Rhodopseudomonas</taxon>
    </lineage>
</organism>
<evidence type="ECO:0000313" key="6">
    <source>
        <dbReference type="EMBL" id="MFC0239353.1"/>
    </source>
</evidence>
<comment type="caution">
    <text evidence="6">The sequence shown here is derived from an EMBL/GenBank/DDBJ whole genome shotgun (WGS) entry which is preliminary data.</text>
</comment>
<feature type="transmembrane region" description="Helical" evidence="4">
    <location>
        <begin position="12"/>
        <end position="30"/>
    </location>
</feature>
<feature type="transmembrane region" description="Helical" evidence="4">
    <location>
        <begin position="36"/>
        <end position="54"/>
    </location>
</feature>
<dbReference type="SMART" id="SM00283">
    <property type="entry name" value="MA"/>
    <property type="match status" value="1"/>
</dbReference>
<dbReference type="PANTHER" id="PTHR32089">
    <property type="entry name" value="METHYL-ACCEPTING CHEMOTAXIS PROTEIN MCPB"/>
    <property type="match status" value="1"/>
</dbReference>
<dbReference type="PROSITE" id="PS50111">
    <property type="entry name" value="CHEMOTAXIS_TRANSDUC_2"/>
    <property type="match status" value="1"/>
</dbReference>
<keyword evidence="7" id="KW-1185">Reference proteome</keyword>
<dbReference type="SUPFAM" id="SSF58104">
    <property type="entry name" value="Methyl-accepting chemotaxis protein (MCP) signaling domain"/>
    <property type="match status" value="1"/>
</dbReference>
<reference evidence="6 7" key="1">
    <citation type="submission" date="2024-09" db="EMBL/GenBank/DDBJ databases">
        <authorList>
            <person name="Sun Q."/>
            <person name="Mori K."/>
        </authorList>
    </citation>
    <scope>NUCLEOTIDE SEQUENCE [LARGE SCALE GENOMIC DNA]</scope>
    <source>
        <strain evidence="6 7">KCTC 23279</strain>
    </source>
</reference>
<comment type="similarity">
    <text evidence="2">Belongs to the methyl-accepting chemotaxis (MCP) protein family.</text>
</comment>
<dbReference type="RefSeq" id="WP_378384077.1">
    <property type="nucleotide sequence ID" value="NZ_JBHLWM010000001.1"/>
</dbReference>
<dbReference type="Gene3D" id="1.10.287.950">
    <property type="entry name" value="Methyl-accepting chemotaxis protein"/>
    <property type="match status" value="1"/>
</dbReference>
<dbReference type="EMBL" id="JBHLWM010000001">
    <property type="protein sequence ID" value="MFC0239353.1"/>
    <property type="molecule type" value="Genomic_DNA"/>
</dbReference>
<dbReference type="InterPro" id="IPR004090">
    <property type="entry name" value="Chemotax_Me-accpt_rcpt"/>
</dbReference>
<keyword evidence="4" id="KW-0812">Transmembrane</keyword>
<keyword evidence="4" id="KW-1133">Transmembrane helix</keyword>
<evidence type="ECO:0000256" key="1">
    <source>
        <dbReference type="ARBA" id="ARBA00023224"/>
    </source>
</evidence>
<keyword evidence="1 3" id="KW-0807">Transducer</keyword>
<name>A0ABV6EM95_9BRAD</name>
<evidence type="ECO:0000256" key="4">
    <source>
        <dbReference type="SAM" id="Phobius"/>
    </source>
</evidence>
<evidence type="ECO:0000259" key="5">
    <source>
        <dbReference type="PROSITE" id="PS50111"/>
    </source>
</evidence>
<dbReference type="PRINTS" id="PR00260">
    <property type="entry name" value="CHEMTRNSDUCR"/>
</dbReference>
<keyword evidence="4" id="KW-0472">Membrane</keyword>
<dbReference type="PANTHER" id="PTHR32089:SF112">
    <property type="entry name" value="LYSOZYME-LIKE PROTEIN-RELATED"/>
    <property type="match status" value="1"/>
</dbReference>
<sequence>MTNSCSLSRAQLSLTLAIVASIAAAALHALGYPMSAFGAQALVIVAVLSGFLSVGKAARLIDQACDVCKRIAAGDFEARVLHVDDGGRTGELVLTVNDMIDGCDAFVREATAAMEAVQQRRYFRRILPGGLHGALLRGATTINAATDSLESRILSFEQQASKLEDAVSTVVGSLDADSKDMRVTAGHLTSGASTTRERLTAVAAASEQASGNMRHVADATAGLSESARQVGADVAHSAEIVGRAVARVSEATSNVAALRSVAERISEVVKSIEAIASQTNLLALNATIEAARAGDAGRGFAVVAQEVKALAEQTAKFTGEIESQVDHVHGAADVVSQSITEIGAVMTEVESITTKVAGAAEAQSDATADIAQTIEQAFSVVSDIATSIQTIAANARDTERYAESTMTASSHLSTNSETLADQIRGYLGQVRKDLIRQSAA</sequence>